<dbReference type="InterPro" id="IPR036259">
    <property type="entry name" value="MFS_trans_sf"/>
</dbReference>
<evidence type="ECO:0000313" key="7">
    <source>
        <dbReference type="EMBL" id="KAH3675868.1"/>
    </source>
</evidence>
<dbReference type="InterPro" id="IPR011701">
    <property type="entry name" value="MFS"/>
</dbReference>
<dbReference type="AlphaFoldDB" id="A0A9P8PP78"/>
<dbReference type="PANTHER" id="PTHR43791:SF63">
    <property type="entry name" value="HIGH AFFINITY CYSTEINE TRANSPORTER"/>
    <property type="match status" value="1"/>
</dbReference>
<feature type="transmembrane region" description="Helical" evidence="6">
    <location>
        <begin position="327"/>
        <end position="350"/>
    </location>
</feature>
<organism evidence="7 8">
    <name type="scientific">Wickerhamomyces mucosus</name>
    <dbReference type="NCBI Taxonomy" id="1378264"/>
    <lineage>
        <taxon>Eukaryota</taxon>
        <taxon>Fungi</taxon>
        <taxon>Dikarya</taxon>
        <taxon>Ascomycota</taxon>
        <taxon>Saccharomycotina</taxon>
        <taxon>Saccharomycetes</taxon>
        <taxon>Phaffomycetales</taxon>
        <taxon>Wickerhamomycetaceae</taxon>
        <taxon>Wickerhamomyces</taxon>
    </lineage>
</organism>
<dbReference type="Pfam" id="PF07690">
    <property type="entry name" value="MFS_1"/>
    <property type="match status" value="1"/>
</dbReference>
<dbReference type="GO" id="GO:0033229">
    <property type="term" value="F:cysteine transmembrane transporter activity"/>
    <property type="evidence" value="ECO:0007669"/>
    <property type="project" value="TreeGrafter"/>
</dbReference>
<proteinExistence type="predicted"/>
<evidence type="ECO:0000256" key="2">
    <source>
        <dbReference type="ARBA" id="ARBA00022448"/>
    </source>
</evidence>
<protein>
    <recommendedName>
        <fullName evidence="9">Major facilitator superfamily (MFS) profile domain-containing protein</fullName>
    </recommendedName>
</protein>
<dbReference type="EMBL" id="JAEUBF010000694">
    <property type="protein sequence ID" value="KAH3675868.1"/>
    <property type="molecule type" value="Genomic_DNA"/>
</dbReference>
<feature type="transmembrane region" description="Helical" evidence="6">
    <location>
        <begin position="64"/>
        <end position="89"/>
    </location>
</feature>
<feature type="transmembrane region" description="Helical" evidence="6">
    <location>
        <begin position="357"/>
        <end position="379"/>
    </location>
</feature>
<evidence type="ECO:0000256" key="1">
    <source>
        <dbReference type="ARBA" id="ARBA00004141"/>
    </source>
</evidence>
<gene>
    <name evidence="7" type="ORF">WICMUC_002438</name>
</gene>
<keyword evidence="3 6" id="KW-0812">Transmembrane</keyword>
<evidence type="ECO:0008006" key="9">
    <source>
        <dbReference type="Google" id="ProtNLM"/>
    </source>
</evidence>
<evidence type="ECO:0000313" key="8">
    <source>
        <dbReference type="Proteomes" id="UP000769528"/>
    </source>
</evidence>
<dbReference type="GO" id="GO:0016020">
    <property type="term" value="C:membrane"/>
    <property type="evidence" value="ECO:0007669"/>
    <property type="project" value="UniProtKB-SubCell"/>
</dbReference>
<feature type="transmembrane region" description="Helical" evidence="6">
    <location>
        <begin position="194"/>
        <end position="214"/>
    </location>
</feature>
<keyword evidence="4 6" id="KW-1133">Transmembrane helix</keyword>
<reference evidence="7" key="2">
    <citation type="submission" date="2021-01" db="EMBL/GenBank/DDBJ databases">
        <authorList>
            <person name="Schikora-Tamarit M.A."/>
        </authorList>
    </citation>
    <scope>NUCLEOTIDE SEQUENCE</scope>
    <source>
        <strain evidence="7">CBS6341</strain>
    </source>
</reference>
<feature type="transmembrane region" description="Helical" evidence="6">
    <location>
        <begin position="109"/>
        <end position="126"/>
    </location>
</feature>
<sequence>MSNETKSHGDVDVENVSLTSSELIIDERSADSTLKFMETVGYKLIEGKEFTPEIRSRISKKKALYLLSLLVSINTVLFIDKSSIGYGTLLYFFKDADITDGQYDDGNSIFYVGYFVGQFPFAYLLQKYNFGKSVSFILFAWSLIIFFTIFVKTYAGYIIVRLLLGLFESAIIPAIEISLSQFWTPKERTLINQIWWISCVGVPPIIAGFISYGLLFSESSIHPWKFFMIFTGGLTFINSILSFFFYPSDPSEAKWLTSEEKAFLIKEIQETSNSSIAQKTVKYYQIKECLLDPISWLIALIIFFLMISNNLMFQSNILYLSLGISNLGSTLINVAGGGFAIIVQTSGALYTYYYDNTIFVTSIVSIIPALAGGIAMVTIPWDNKLALVAMLVMIGNTFGLAFINVIGWSSSSCSGQTKKYYRNVLTFIFYSVSNIISPQIWKGNQGTRYYPAWIVQIICSFVIAPILIFIVWFILKKRNNERLKYIAEHPDEKPQGQVKTIDPETGEEIIEIVDIANLDLTDLENKFFIYPL</sequence>
<keyword evidence="8" id="KW-1185">Reference proteome</keyword>
<comment type="caution">
    <text evidence="7">The sequence shown here is derived from an EMBL/GenBank/DDBJ whole genome shotgun (WGS) entry which is preliminary data.</text>
</comment>
<evidence type="ECO:0000256" key="5">
    <source>
        <dbReference type="ARBA" id="ARBA00023136"/>
    </source>
</evidence>
<dbReference type="SUPFAM" id="SSF103473">
    <property type="entry name" value="MFS general substrate transporter"/>
    <property type="match status" value="1"/>
</dbReference>
<dbReference type="PANTHER" id="PTHR43791">
    <property type="entry name" value="PERMEASE-RELATED"/>
    <property type="match status" value="1"/>
</dbReference>
<feature type="transmembrane region" description="Helical" evidence="6">
    <location>
        <begin position="226"/>
        <end position="246"/>
    </location>
</feature>
<feature type="transmembrane region" description="Helical" evidence="6">
    <location>
        <begin position="453"/>
        <end position="475"/>
    </location>
</feature>
<name>A0A9P8PP78_9ASCO</name>
<evidence type="ECO:0000256" key="6">
    <source>
        <dbReference type="SAM" id="Phobius"/>
    </source>
</evidence>
<dbReference type="Gene3D" id="1.20.1250.20">
    <property type="entry name" value="MFS general substrate transporter like domains"/>
    <property type="match status" value="1"/>
</dbReference>
<keyword evidence="2" id="KW-0813">Transport</keyword>
<comment type="subcellular location">
    <subcellularLocation>
        <location evidence="1">Membrane</location>
        <topology evidence="1">Multi-pass membrane protein</topology>
    </subcellularLocation>
</comment>
<dbReference type="OrthoDB" id="3639251at2759"/>
<dbReference type="Proteomes" id="UP000769528">
    <property type="component" value="Unassembled WGS sequence"/>
</dbReference>
<reference evidence="7" key="1">
    <citation type="journal article" date="2021" name="Open Biol.">
        <title>Shared evolutionary footprints suggest mitochondrial oxidative damage underlies multiple complex I losses in fungi.</title>
        <authorList>
            <person name="Schikora-Tamarit M.A."/>
            <person name="Marcet-Houben M."/>
            <person name="Nosek J."/>
            <person name="Gabaldon T."/>
        </authorList>
    </citation>
    <scope>NUCLEOTIDE SEQUENCE</scope>
    <source>
        <strain evidence="7">CBS6341</strain>
    </source>
</reference>
<keyword evidence="5 6" id="KW-0472">Membrane</keyword>
<feature type="transmembrane region" description="Helical" evidence="6">
    <location>
        <begin position="385"/>
        <end position="408"/>
    </location>
</feature>
<evidence type="ECO:0000256" key="4">
    <source>
        <dbReference type="ARBA" id="ARBA00022989"/>
    </source>
</evidence>
<feature type="transmembrane region" description="Helical" evidence="6">
    <location>
        <begin position="289"/>
        <end position="307"/>
    </location>
</feature>
<evidence type="ECO:0000256" key="3">
    <source>
        <dbReference type="ARBA" id="ARBA00022692"/>
    </source>
</evidence>
<accession>A0A9P8PP78</accession>
<feature type="transmembrane region" description="Helical" evidence="6">
    <location>
        <begin position="133"/>
        <end position="151"/>
    </location>
</feature>